<sequence length="181" mass="20619">MNPSLTRLTELLPPPETTPKDWAAVEEQLGTPLPEDYKELVDTYGGGLFDENVWLLEPGCPRPRYDLISMDAQCRESLQQLWDHGEPRPAELEQEGARLIPWAYEDEGGEVLYLLSTPGQKPENWPVLINEGRGPEWERHSGPCTSFLLSLMTGEIESEYFPDMPMDEHLFETNEEIFANG</sequence>
<evidence type="ECO:0000313" key="5">
    <source>
        <dbReference type="Proteomes" id="UP001519309"/>
    </source>
</evidence>
<dbReference type="InterPro" id="IPR037883">
    <property type="entry name" value="Knr4/Smi1-like_sf"/>
</dbReference>
<dbReference type="Proteomes" id="UP001519309">
    <property type="component" value="Unassembled WGS sequence"/>
</dbReference>
<dbReference type="InterPro" id="IPR018958">
    <property type="entry name" value="Knr4/Smi1-like_dom"/>
</dbReference>
<accession>A0A1B1AZN4</accession>
<dbReference type="EMBL" id="JAGGLP010000035">
    <property type="protein sequence ID" value="MBP2055872.1"/>
    <property type="molecule type" value="Genomic_DNA"/>
</dbReference>
<dbReference type="Pfam" id="PF09346">
    <property type="entry name" value="SMI1_KNR4"/>
    <property type="match status" value="1"/>
</dbReference>
<dbReference type="EMBL" id="CP016279">
    <property type="protein sequence ID" value="ANP52019.1"/>
    <property type="molecule type" value="Genomic_DNA"/>
</dbReference>
<keyword evidence="5" id="KW-1185">Reference proteome</keyword>
<reference evidence="3 5" key="2">
    <citation type="submission" date="2021-03" db="EMBL/GenBank/DDBJ databases">
        <title>Genomic Encyclopedia of Type Strains, Phase IV (KMG-IV): sequencing the most valuable type-strain genomes for metagenomic binning, comparative biology and taxonomic classification.</title>
        <authorList>
            <person name="Goeker M."/>
        </authorList>
    </citation>
    <scope>NUCLEOTIDE SEQUENCE [LARGE SCALE GENOMIC DNA]</scope>
    <source>
        <strain evidence="3 5">DSM 40499</strain>
    </source>
</reference>
<organism evidence="2 4">
    <name type="scientific">Streptomyces griseochromogenes</name>
    <dbReference type="NCBI Taxonomy" id="68214"/>
    <lineage>
        <taxon>Bacteria</taxon>
        <taxon>Bacillati</taxon>
        <taxon>Actinomycetota</taxon>
        <taxon>Actinomycetes</taxon>
        <taxon>Kitasatosporales</taxon>
        <taxon>Streptomycetaceae</taxon>
        <taxon>Streptomyces</taxon>
    </lineage>
</organism>
<dbReference type="SUPFAM" id="SSF160631">
    <property type="entry name" value="SMI1/KNR4-like"/>
    <property type="match status" value="1"/>
</dbReference>
<dbReference type="AlphaFoldDB" id="A0A1B1AZN4"/>
<dbReference type="KEGG" id="sgs:AVL59_22750"/>
<reference evidence="2 4" key="1">
    <citation type="submission" date="2016-06" db="EMBL/GenBank/DDBJ databases">
        <title>Complete genome sequence of Streptomyces griseochromogenes ATCC 14511, the Blasticidin S producer.</title>
        <authorList>
            <person name="Wu L."/>
        </authorList>
    </citation>
    <scope>NUCLEOTIDE SEQUENCE [LARGE SCALE GENOMIC DNA]</scope>
    <source>
        <strain evidence="2 4">ATCC 14511</strain>
    </source>
</reference>
<evidence type="ECO:0000259" key="1">
    <source>
        <dbReference type="SMART" id="SM00860"/>
    </source>
</evidence>
<feature type="domain" description="Knr4/Smi1-like" evidence="1">
    <location>
        <begin position="16"/>
        <end position="150"/>
    </location>
</feature>
<dbReference type="STRING" id="68214.AVL59_22750"/>
<protein>
    <recommendedName>
        <fullName evidence="1">Knr4/Smi1-like domain-containing protein</fullName>
    </recommendedName>
</protein>
<name>A0A1B1AZN4_9ACTN</name>
<dbReference type="RefSeq" id="WP_067307444.1">
    <property type="nucleotide sequence ID" value="NZ_CP016279.1"/>
</dbReference>
<dbReference type="SMART" id="SM00860">
    <property type="entry name" value="SMI1_KNR4"/>
    <property type="match status" value="1"/>
</dbReference>
<gene>
    <name evidence="2" type="ORF">AVL59_22750</name>
    <name evidence="3" type="ORF">J2Z21_008888</name>
</gene>
<proteinExistence type="predicted"/>
<dbReference type="Gene3D" id="3.40.1580.10">
    <property type="entry name" value="SMI1/KNR4-like"/>
    <property type="match status" value="1"/>
</dbReference>
<evidence type="ECO:0000313" key="2">
    <source>
        <dbReference type="EMBL" id="ANP52019.1"/>
    </source>
</evidence>
<evidence type="ECO:0000313" key="4">
    <source>
        <dbReference type="Proteomes" id="UP000092659"/>
    </source>
</evidence>
<dbReference type="OrthoDB" id="5572373at2"/>
<evidence type="ECO:0000313" key="3">
    <source>
        <dbReference type="EMBL" id="MBP2055872.1"/>
    </source>
</evidence>
<dbReference type="Proteomes" id="UP000092659">
    <property type="component" value="Chromosome"/>
</dbReference>